<evidence type="ECO:0000313" key="2">
    <source>
        <dbReference type="Proteomes" id="UP000270185"/>
    </source>
</evidence>
<sequence length="165" mass="18411">MKKAMIVTSLLMLFSCQKEGKISESIGADTDSASIEIDSTNVQAVGNFNQINLETFKFPAEVSGCSCYFAKTKEDFENEKYIYIDDYGNTAFLKIDGKDVKIPMKEGDFDPENFGKVIKNDDITVTIQGKKIKELEEVMMFEGTMTVENKKGEKTVTPIYGECGC</sequence>
<gene>
    <name evidence="1" type="ORF">EIB73_01590</name>
</gene>
<dbReference type="RefSeq" id="WP_125021987.1">
    <property type="nucleotide sequence ID" value="NZ_CP034159.1"/>
</dbReference>
<accession>A0A3G8XEK5</accession>
<protein>
    <submittedName>
        <fullName evidence="1">Uncharacterized protein</fullName>
    </submittedName>
</protein>
<dbReference type="KEGG" id="ccas:EIB73_01590"/>
<dbReference type="EMBL" id="CP034159">
    <property type="protein sequence ID" value="AZI31945.1"/>
    <property type="molecule type" value="Genomic_DNA"/>
</dbReference>
<dbReference type="PROSITE" id="PS51257">
    <property type="entry name" value="PROKAR_LIPOPROTEIN"/>
    <property type="match status" value="1"/>
</dbReference>
<keyword evidence="2" id="KW-1185">Reference proteome</keyword>
<dbReference type="Proteomes" id="UP000270185">
    <property type="component" value="Chromosome"/>
</dbReference>
<reference evidence="2" key="1">
    <citation type="submission" date="2018-11" db="EMBL/GenBank/DDBJ databases">
        <title>Proposal to divide the Flavobacteriaceae and reorganize its genera based on Amino Acid Identity values calculated from whole genome sequences.</title>
        <authorList>
            <person name="Nicholson A.C."/>
            <person name="Gulvik C.A."/>
            <person name="Whitney A.M."/>
            <person name="Humrighouse B.W."/>
            <person name="Bell M."/>
            <person name="Holmes B."/>
            <person name="Steigerwalt A.G."/>
            <person name="Villarma A."/>
            <person name="Sheth M."/>
            <person name="Batra D."/>
            <person name="Pryor J."/>
            <person name="Bernardet J.-F."/>
            <person name="Hugo C."/>
            <person name="Kampfer P."/>
            <person name="Newman J.D."/>
            <person name="McQuiston J.R."/>
        </authorList>
    </citation>
    <scope>NUCLEOTIDE SEQUENCE [LARGE SCALE GENOMIC DNA]</scope>
    <source>
        <strain evidence="2">G0081</strain>
    </source>
</reference>
<proteinExistence type="predicted"/>
<name>A0A3G8XEK5_9FLAO</name>
<dbReference type="AlphaFoldDB" id="A0A3G8XEK5"/>
<dbReference type="OrthoDB" id="838474at2"/>
<organism evidence="1 2">
    <name type="scientific">Kaistella carnis</name>
    <dbReference type="NCBI Taxonomy" id="1241979"/>
    <lineage>
        <taxon>Bacteria</taxon>
        <taxon>Pseudomonadati</taxon>
        <taxon>Bacteroidota</taxon>
        <taxon>Flavobacteriia</taxon>
        <taxon>Flavobacteriales</taxon>
        <taxon>Weeksellaceae</taxon>
        <taxon>Chryseobacterium group</taxon>
        <taxon>Kaistella</taxon>
    </lineage>
</organism>
<evidence type="ECO:0000313" key="1">
    <source>
        <dbReference type="EMBL" id="AZI31945.1"/>
    </source>
</evidence>